<reference evidence="10" key="1">
    <citation type="submission" date="2023-07" db="EMBL/GenBank/DDBJ databases">
        <title>Chromosome-level genome assembly of Artemia franciscana.</title>
        <authorList>
            <person name="Jo E."/>
        </authorList>
    </citation>
    <scope>NUCLEOTIDE SEQUENCE</scope>
    <source>
        <tissue evidence="10">Whole body</tissue>
    </source>
</reference>
<dbReference type="Gene3D" id="2.60.40.10">
    <property type="entry name" value="Immunoglobulins"/>
    <property type="match status" value="1"/>
</dbReference>
<evidence type="ECO:0000256" key="8">
    <source>
        <dbReference type="SAM" id="Phobius"/>
    </source>
</evidence>
<gene>
    <name evidence="10" type="ORF">QYM36_006362</name>
</gene>
<keyword evidence="11" id="KW-1185">Reference proteome</keyword>
<comment type="caution">
    <text evidence="10">The sequence shown here is derived from an EMBL/GenBank/DDBJ whole genome shotgun (WGS) entry which is preliminary data.</text>
</comment>
<feature type="domain" description="MSP" evidence="9">
    <location>
        <begin position="1"/>
        <end position="96"/>
    </location>
</feature>
<dbReference type="PROSITE" id="PS50202">
    <property type="entry name" value="MSP"/>
    <property type="match status" value="1"/>
</dbReference>
<dbReference type="GO" id="GO:0005789">
    <property type="term" value="C:endoplasmic reticulum membrane"/>
    <property type="evidence" value="ECO:0007669"/>
    <property type="project" value="InterPro"/>
</dbReference>
<dbReference type="InterPro" id="IPR013783">
    <property type="entry name" value="Ig-like_fold"/>
</dbReference>
<evidence type="ECO:0000256" key="7">
    <source>
        <dbReference type="SAM" id="MobiDB-lite"/>
    </source>
</evidence>
<evidence type="ECO:0000256" key="3">
    <source>
        <dbReference type="ARBA" id="ARBA00022692"/>
    </source>
</evidence>
<feature type="coiled-coil region" evidence="6">
    <location>
        <begin position="140"/>
        <end position="181"/>
    </location>
</feature>
<evidence type="ECO:0000256" key="4">
    <source>
        <dbReference type="ARBA" id="ARBA00022989"/>
    </source>
</evidence>
<dbReference type="InterPro" id="IPR008962">
    <property type="entry name" value="PapD-like_sf"/>
</dbReference>
<comment type="subcellular location">
    <subcellularLocation>
        <location evidence="1">Membrane</location>
        <topology evidence="1">Single-pass type IV membrane protein</topology>
    </subcellularLocation>
</comment>
<comment type="similarity">
    <text evidence="2">Belongs to the VAMP-associated protein (VAP) (TC 9.B.17) family.</text>
</comment>
<dbReference type="EMBL" id="JAVRJZ010000010">
    <property type="protein sequence ID" value="KAK2717549.1"/>
    <property type="molecule type" value="Genomic_DNA"/>
</dbReference>
<sequence>MSLTNRTDKRVCFKVKTTAPKKYCVKPTTGILEANSTVYILVNLQPFDVNDPLETVKHKFQIQSAVVPEEFTNLDNVWKELAPEEIQDWKLKCFLDIPTQLKEIAEKKVSEQGTSAERLDATPPKIKNEADSGEPSPPIEQRLVEAERRAAEELKRLREEISRVTQENVKMREECSKLKRSAAIGESKADNFARIHTQPIAQPMTYTTLIFFVLIAVFFGYIIAKIY</sequence>
<dbReference type="SUPFAM" id="SSF49354">
    <property type="entry name" value="PapD-like"/>
    <property type="match status" value="1"/>
</dbReference>
<protein>
    <recommendedName>
        <fullName evidence="9">MSP domain-containing protein</fullName>
    </recommendedName>
</protein>
<organism evidence="10 11">
    <name type="scientific">Artemia franciscana</name>
    <name type="common">Brine shrimp</name>
    <name type="synonym">Artemia sanfranciscana</name>
    <dbReference type="NCBI Taxonomy" id="6661"/>
    <lineage>
        <taxon>Eukaryota</taxon>
        <taxon>Metazoa</taxon>
        <taxon>Ecdysozoa</taxon>
        <taxon>Arthropoda</taxon>
        <taxon>Crustacea</taxon>
        <taxon>Branchiopoda</taxon>
        <taxon>Anostraca</taxon>
        <taxon>Artemiidae</taxon>
        <taxon>Artemia</taxon>
    </lineage>
</organism>
<dbReference type="GO" id="GO:0005886">
    <property type="term" value="C:plasma membrane"/>
    <property type="evidence" value="ECO:0007669"/>
    <property type="project" value="TreeGrafter"/>
</dbReference>
<keyword evidence="5 8" id="KW-0472">Membrane</keyword>
<keyword evidence="4 8" id="KW-1133">Transmembrane helix</keyword>
<feature type="transmembrane region" description="Helical" evidence="8">
    <location>
        <begin position="204"/>
        <end position="224"/>
    </location>
</feature>
<dbReference type="GO" id="GO:0061817">
    <property type="term" value="P:endoplasmic reticulum-plasma membrane tethering"/>
    <property type="evidence" value="ECO:0007669"/>
    <property type="project" value="TreeGrafter"/>
</dbReference>
<feature type="region of interest" description="Disordered" evidence="7">
    <location>
        <begin position="107"/>
        <end position="140"/>
    </location>
</feature>
<evidence type="ECO:0000256" key="1">
    <source>
        <dbReference type="ARBA" id="ARBA00004211"/>
    </source>
</evidence>
<dbReference type="Pfam" id="PF00635">
    <property type="entry name" value="Motile_Sperm"/>
    <property type="match status" value="1"/>
</dbReference>
<evidence type="ECO:0000256" key="5">
    <source>
        <dbReference type="ARBA" id="ARBA00023136"/>
    </source>
</evidence>
<evidence type="ECO:0000313" key="10">
    <source>
        <dbReference type="EMBL" id="KAK2717549.1"/>
    </source>
</evidence>
<evidence type="ECO:0000313" key="11">
    <source>
        <dbReference type="Proteomes" id="UP001187531"/>
    </source>
</evidence>
<dbReference type="PIRSF" id="PIRSF019693">
    <property type="entry name" value="VAMP-associated"/>
    <property type="match status" value="1"/>
</dbReference>
<keyword evidence="3 8" id="KW-0812">Transmembrane</keyword>
<evidence type="ECO:0000256" key="2">
    <source>
        <dbReference type="ARBA" id="ARBA00008932"/>
    </source>
</evidence>
<keyword evidence="6" id="KW-0175">Coiled coil</keyword>
<dbReference type="AlphaFoldDB" id="A0AA88I093"/>
<evidence type="ECO:0000259" key="9">
    <source>
        <dbReference type="PROSITE" id="PS50202"/>
    </source>
</evidence>
<evidence type="ECO:0000256" key="6">
    <source>
        <dbReference type="SAM" id="Coils"/>
    </source>
</evidence>
<dbReference type="Proteomes" id="UP001187531">
    <property type="component" value="Unassembled WGS sequence"/>
</dbReference>
<dbReference type="PANTHER" id="PTHR10809">
    <property type="entry name" value="VESICLE-ASSOCIATED MEMBRANE PROTEIN-ASSOCIATED PROTEIN"/>
    <property type="match status" value="1"/>
</dbReference>
<accession>A0AA88I093</accession>
<dbReference type="InterPro" id="IPR000535">
    <property type="entry name" value="MSP_dom"/>
</dbReference>
<dbReference type="InterPro" id="IPR016763">
    <property type="entry name" value="VAP"/>
</dbReference>
<dbReference type="GO" id="GO:0033149">
    <property type="term" value="F:FFAT motif binding"/>
    <property type="evidence" value="ECO:0007669"/>
    <property type="project" value="TreeGrafter"/>
</dbReference>
<proteinExistence type="inferred from homology"/>
<name>A0AA88I093_ARTSF</name>
<dbReference type="GO" id="GO:0090158">
    <property type="term" value="P:endoplasmic reticulum membrane organization"/>
    <property type="evidence" value="ECO:0007669"/>
    <property type="project" value="TreeGrafter"/>
</dbReference>
<dbReference type="PANTHER" id="PTHR10809:SF6">
    <property type="entry name" value="AT11025P-RELATED"/>
    <property type="match status" value="1"/>
</dbReference>